<gene>
    <name evidence="2" type="ORF">SAMN04488056_105177</name>
</gene>
<accession>A0A1I5GVA2</accession>
<dbReference type="Gene3D" id="3.30.420.40">
    <property type="match status" value="2"/>
</dbReference>
<dbReference type="PANTHER" id="PTHR11735">
    <property type="entry name" value="TRNA N6-ADENOSINE THREONYLCARBAMOYLTRANSFERASE"/>
    <property type="match status" value="1"/>
</dbReference>
<dbReference type="GO" id="GO:0002949">
    <property type="term" value="P:tRNA threonylcarbamoyladenosine modification"/>
    <property type="evidence" value="ECO:0007669"/>
    <property type="project" value="InterPro"/>
</dbReference>
<dbReference type="GO" id="GO:0005829">
    <property type="term" value="C:cytosol"/>
    <property type="evidence" value="ECO:0007669"/>
    <property type="project" value="TreeGrafter"/>
</dbReference>
<proteinExistence type="predicted"/>
<dbReference type="EMBL" id="FOVR01000005">
    <property type="protein sequence ID" value="SFO39511.1"/>
    <property type="molecule type" value="Genomic_DNA"/>
</dbReference>
<keyword evidence="3" id="KW-1185">Reference proteome</keyword>
<dbReference type="NCBIfam" id="TIGR03725">
    <property type="entry name" value="T6A_YeaZ"/>
    <property type="match status" value="1"/>
</dbReference>
<dbReference type="SUPFAM" id="SSF53067">
    <property type="entry name" value="Actin-like ATPase domain"/>
    <property type="match status" value="1"/>
</dbReference>
<dbReference type="InterPro" id="IPR022496">
    <property type="entry name" value="T6A_TsaB"/>
</dbReference>
<reference evidence="2 3" key="1">
    <citation type="submission" date="2016-10" db="EMBL/GenBank/DDBJ databases">
        <authorList>
            <person name="de Groot N.N."/>
        </authorList>
    </citation>
    <scope>NUCLEOTIDE SEQUENCE [LARGE SCALE GENOMIC DNA]</scope>
    <source>
        <strain evidence="2 3">CGMCC 1.9157</strain>
    </source>
</reference>
<evidence type="ECO:0000259" key="1">
    <source>
        <dbReference type="Pfam" id="PF00814"/>
    </source>
</evidence>
<dbReference type="Pfam" id="PF00814">
    <property type="entry name" value="TsaD"/>
    <property type="match status" value="1"/>
</dbReference>
<evidence type="ECO:0000313" key="3">
    <source>
        <dbReference type="Proteomes" id="UP000199236"/>
    </source>
</evidence>
<sequence>MTQEQEICLALDTALEACSVGLAIRANGKVTHFERSLALGRGHAEHLMDELQLLLNGQGLAYKDLTRIAATVGPGSFTGLRVGLATARALALALDIPVIGASTLMALALDAQASGKRGTIGCFIDARRNQIYGQFFTLGDECTPPQAISEAEAKTAYQFAQECTAFPDLTLIGNGAPLVIAAAPGEKLENATFLPVSYPRMAALARWALDEPKAATPPAPLYLRAPDAKPQASKAIAHQ</sequence>
<dbReference type="InterPro" id="IPR000905">
    <property type="entry name" value="Gcp-like_dom"/>
</dbReference>
<protein>
    <submittedName>
        <fullName evidence="2">N6-L-threonylcarbamoyladenine synthase</fullName>
    </submittedName>
</protein>
<dbReference type="AlphaFoldDB" id="A0A1I5GVA2"/>
<organism evidence="2 3">
    <name type="scientific">Cohaesibacter marisflavi</name>
    <dbReference type="NCBI Taxonomy" id="655353"/>
    <lineage>
        <taxon>Bacteria</taxon>
        <taxon>Pseudomonadati</taxon>
        <taxon>Pseudomonadota</taxon>
        <taxon>Alphaproteobacteria</taxon>
        <taxon>Hyphomicrobiales</taxon>
        <taxon>Cohaesibacteraceae</taxon>
    </lineage>
</organism>
<dbReference type="InterPro" id="IPR043129">
    <property type="entry name" value="ATPase_NBD"/>
</dbReference>
<evidence type="ECO:0000313" key="2">
    <source>
        <dbReference type="EMBL" id="SFO39511.1"/>
    </source>
</evidence>
<dbReference type="Proteomes" id="UP000199236">
    <property type="component" value="Unassembled WGS sequence"/>
</dbReference>
<dbReference type="RefSeq" id="WP_175528047.1">
    <property type="nucleotide sequence ID" value="NZ_FOVR01000005.1"/>
</dbReference>
<feature type="domain" description="Gcp-like" evidence="1">
    <location>
        <begin position="41"/>
        <end position="143"/>
    </location>
</feature>
<name>A0A1I5GVA2_9HYPH</name>
<dbReference type="PANTHER" id="PTHR11735:SF11">
    <property type="entry name" value="TRNA THREONYLCARBAMOYLADENOSINE BIOSYNTHESIS PROTEIN TSAB"/>
    <property type="match status" value="1"/>
</dbReference>
<dbReference type="STRING" id="655353.SAMN04488056_105177"/>